<reference evidence="3" key="1">
    <citation type="submission" date="2022-07" db="EMBL/GenBank/DDBJ databases">
        <title>Draft genome sequence of Zalerion maritima ATCC 34329, a (micro)plastics degrading marine fungus.</title>
        <authorList>
            <person name="Paco A."/>
            <person name="Goncalves M.F.M."/>
            <person name="Rocha-Santos T.A.P."/>
            <person name="Alves A."/>
        </authorList>
    </citation>
    <scope>NUCLEOTIDE SEQUENCE</scope>
    <source>
        <strain evidence="3">ATCC 34329</strain>
    </source>
</reference>
<dbReference type="PANTHER" id="PTHR12661">
    <property type="entry name" value="PETER PAN-RELATED"/>
    <property type="match status" value="1"/>
</dbReference>
<dbReference type="InterPro" id="IPR007109">
    <property type="entry name" value="Brix"/>
</dbReference>
<dbReference type="GO" id="GO:0019843">
    <property type="term" value="F:rRNA binding"/>
    <property type="evidence" value="ECO:0007669"/>
    <property type="project" value="InterPro"/>
</dbReference>
<dbReference type="SMART" id="SM00879">
    <property type="entry name" value="Brix"/>
    <property type="match status" value="1"/>
</dbReference>
<keyword evidence="4" id="KW-1185">Reference proteome</keyword>
<dbReference type="PROSITE" id="PS50833">
    <property type="entry name" value="BRIX"/>
    <property type="match status" value="1"/>
</dbReference>
<feature type="compositionally biased region" description="Acidic residues" evidence="1">
    <location>
        <begin position="393"/>
        <end position="410"/>
    </location>
</feature>
<feature type="region of interest" description="Disordered" evidence="1">
    <location>
        <begin position="356"/>
        <end position="449"/>
    </location>
</feature>
<evidence type="ECO:0000256" key="1">
    <source>
        <dbReference type="SAM" id="MobiDB-lite"/>
    </source>
</evidence>
<dbReference type="InterPro" id="IPR045112">
    <property type="entry name" value="PPAN-like"/>
</dbReference>
<evidence type="ECO:0000313" key="3">
    <source>
        <dbReference type="EMBL" id="KAJ2898993.1"/>
    </source>
</evidence>
<feature type="domain" description="Brix" evidence="2">
    <location>
        <begin position="32"/>
        <end position="336"/>
    </location>
</feature>
<protein>
    <submittedName>
        <fullName evidence="3">Ribosome biogenesis protein SSF1</fullName>
    </submittedName>
</protein>
<dbReference type="EMBL" id="JAKWBI020000211">
    <property type="protein sequence ID" value="KAJ2898993.1"/>
    <property type="molecule type" value="Genomic_DNA"/>
</dbReference>
<evidence type="ECO:0000313" key="4">
    <source>
        <dbReference type="Proteomes" id="UP001201980"/>
    </source>
</evidence>
<sequence>MAKRRQKRRTHVGFNNPRTQNSGASIKKDPKSMVIRIGAGEVGPSVSQLVSDVRRVMEPGTASRLKERRANKLRDYVAMCGSLGISHLLLFSRSSSGNTNMRLAVAPRGPTLNFKVEKYTLAKDVQKAQKRPRGGGTEYITAPLLVMNNFVTDSKSTPKHVESLVTTVFQSLFPPINPQATTLQSIRRILLLNREQTQEGFFLNLRHYAITTKTTGVSRPLKRLNAASKLQRQGKGLPNLGKLQDISEFLTSNGGDGYMTDATSASELESDAEVEVVEAQARKLNNKRRRAGKDQEGEGEEEEEEEEHVEKRAIRLIELGPRLKLRLSKVEEGLCGGKVMWHEYINKTPEEMKELERRWEQRRREKDARKKQQKENIEKKKAAKVAAGGKDGDEMDLDDELQPEDLEDYADWGFDSEGLGGDAETQVNEEMDEDEAEWDDEEGEEEGEE</sequence>
<feature type="compositionally biased region" description="Basic residues" evidence="1">
    <location>
        <begin position="1"/>
        <end position="11"/>
    </location>
</feature>
<accession>A0AAD5RMM2</accession>
<dbReference type="GO" id="GO:0030687">
    <property type="term" value="C:preribosome, large subunit precursor"/>
    <property type="evidence" value="ECO:0007669"/>
    <property type="project" value="TreeGrafter"/>
</dbReference>
<comment type="caution">
    <text evidence="3">The sequence shown here is derived from an EMBL/GenBank/DDBJ whole genome shotgun (WGS) entry which is preliminary data.</text>
</comment>
<feature type="region of interest" description="Disordered" evidence="1">
    <location>
        <begin position="286"/>
        <end position="310"/>
    </location>
</feature>
<dbReference type="PANTHER" id="PTHR12661:SF5">
    <property type="entry name" value="SUPPRESSOR OF SWI4 1 HOMOLOG"/>
    <property type="match status" value="1"/>
</dbReference>
<dbReference type="AlphaFoldDB" id="A0AAD5RMM2"/>
<feature type="compositionally biased region" description="Acidic residues" evidence="1">
    <location>
        <begin position="297"/>
        <end position="307"/>
    </location>
</feature>
<feature type="compositionally biased region" description="Basic and acidic residues" evidence="1">
    <location>
        <begin position="356"/>
        <end position="380"/>
    </location>
</feature>
<feature type="compositionally biased region" description="Acidic residues" evidence="1">
    <location>
        <begin position="427"/>
        <end position="449"/>
    </location>
</feature>
<dbReference type="Proteomes" id="UP001201980">
    <property type="component" value="Unassembled WGS sequence"/>
</dbReference>
<dbReference type="GO" id="GO:0006364">
    <property type="term" value="P:rRNA processing"/>
    <property type="evidence" value="ECO:0007669"/>
    <property type="project" value="InterPro"/>
</dbReference>
<feature type="region of interest" description="Disordered" evidence="1">
    <location>
        <begin position="1"/>
        <end position="28"/>
    </location>
</feature>
<name>A0AAD5RMM2_9PEZI</name>
<dbReference type="GO" id="GO:0000027">
    <property type="term" value="P:ribosomal large subunit assembly"/>
    <property type="evidence" value="ECO:0007669"/>
    <property type="project" value="TreeGrafter"/>
</dbReference>
<organism evidence="3 4">
    <name type="scientific">Zalerion maritima</name>
    <dbReference type="NCBI Taxonomy" id="339359"/>
    <lineage>
        <taxon>Eukaryota</taxon>
        <taxon>Fungi</taxon>
        <taxon>Dikarya</taxon>
        <taxon>Ascomycota</taxon>
        <taxon>Pezizomycotina</taxon>
        <taxon>Sordariomycetes</taxon>
        <taxon>Lulworthiomycetidae</taxon>
        <taxon>Lulworthiales</taxon>
        <taxon>Lulworthiaceae</taxon>
        <taxon>Zalerion</taxon>
    </lineage>
</organism>
<gene>
    <name evidence="3" type="ORF">MKZ38_003562</name>
</gene>
<evidence type="ECO:0000259" key="2">
    <source>
        <dbReference type="PROSITE" id="PS50833"/>
    </source>
</evidence>
<dbReference type="Pfam" id="PF04427">
    <property type="entry name" value="Brix"/>
    <property type="match status" value="1"/>
</dbReference>
<proteinExistence type="predicted"/>